<reference evidence="3" key="2">
    <citation type="submission" date="2021-04" db="EMBL/GenBank/DDBJ databases">
        <title>Isolation and genomic analysis of the ibuprofen-degrading bacterium Sphingomonas strain MPO218.</title>
        <authorList>
            <person name="Aulestia M."/>
            <person name="Flores A."/>
            <person name="Mangas E.L."/>
            <person name="Perez-Pulido A.J."/>
            <person name="Santero E."/>
            <person name="Camacho E.M."/>
        </authorList>
    </citation>
    <scope>NUCLEOTIDE SEQUENCE</scope>
    <source>
        <strain evidence="3">MPO218</strain>
    </source>
</reference>
<dbReference type="InterPro" id="IPR036928">
    <property type="entry name" value="AS_sf"/>
</dbReference>
<dbReference type="GO" id="GO:0003824">
    <property type="term" value="F:catalytic activity"/>
    <property type="evidence" value="ECO:0007669"/>
    <property type="project" value="InterPro"/>
</dbReference>
<dbReference type="PANTHER" id="PTHR11895">
    <property type="entry name" value="TRANSAMIDASE"/>
    <property type="match status" value="1"/>
</dbReference>
<organism evidence="3 4">
    <name type="scientific">Rhizorhabdus wittichii</name>
    <dbReference type="NCBI Taxonomy" id="160791"/>
    <lineage>
        <taxon>Bacteria</taxon>
        <taxon>Pseudomonadati</taxon>
        <taxon>Pseudomonadota</taxon>
        <taxon>Alphaproteobacteria</taxon>
        <taxon>Sphingomonadales</taxon>
        <taxon>Sphingomonadaceae</taxon>
        <taxon>Rhizorhabdus</taxon>
    </lineage>
</organism>
<evidence type="ECO:0000259" key="2">
    <source>
        <dbReference type="Pfam" id="PF01425"/>
    </source>
</evidence>
<dbReference type="PANTHER" id="PTHR11895:SF7">
    <property type="entry name" value="GLUTAMYL-TRNA(GLN) AMIDOTRANSFERASE SUBUNIT A, MITOCHONDRIAL"/>
    <property type="match status" value="1"/>
</dbReference>
<gene>
    <name evidence="3" type="ORF">HRJ34_25160</name>
</gene>
<dbReference type="Pfam" id="PF01425">
    <property type="entry name" value="Amidase"/>
    <property type="match status" value="1"/>
</dbReference>
<dbReference type="PROSITE" id="PS00571">
    <property type="entry name" value="AMIDASES"/>
    <property type="match status" value="1"/>
</dbReference>
<evidence type="ECO:0000313" key="3">
    <source>
        <dbReference type="EMBL" id="QTH21564.1"/>
    </source>
</evidence>
<reference evidence="3" key="1">
    <citation type="submission" date="2020-07" db="EMBL/GenBank/DDBJ databases">
        <authorList>
            <person name="Camacho E."/>
        </authorList>
    </citation>
    <scope>NUCLEOTIDE SEQUENCE</scope>
    <source>
        <strain evidence="3">MPO218</strain>
    </source>
</reference>
<protein>
    <submittedName>
        <fullName evidence="3">Amidase</fullName>
    </submittedName>
</protein>
<evidence type="ECO:0000313" key="4">
    <source>
        <dbReference type="Proteomes" id="UP000664914"/>
    </source>
</evidence>
<dbReference type="EMBL" id="CP059319">
    <property type="protein sequence ID" value="QTH21564.1"/>
    <property type="molecule type" value="Genomic_DNA"/>
</dbReference>
<dbReference type="InterPro" id="IPR023631">
    <property type="entry name" value="Amidase_dom"/>
</dbReference>
<dbReference type="RefSeq" id="WP_208632783.1">
    <property type="nucleotide sequence ID" value="NZ_CP059319.1"/>
</dbReference>
<proteinExistence type="inferred from homology"/>
<feature type="domain" description="Amidase" evidence="2">
    <location>
        <begin position="27"/>
        <end position="443"/>
    </location>
</feature>
<dbReference type="InterPro" id="IPR000120">
    <property type="entry name" value="Amidase"/>
</dbReference>
<comment type="similarity">
    <text evidence="1">Belongs to the amidase family.</text>
</comment>
<dbReference type="InterPro" id="IPR020556">
    <property type="entry name" value="Amidase_CS"/>
</dbReference>
<accession>A0A975D292</accession>
<dbReference type="SUPFAM" id="SSF75304">
    <property type="entry name" value="Amidase signature (AS) enzymes"/>
    <property type="match status" value="1"/>
</dbReference>
<evidence type="ECO:0000256" key="1">
    <source>
        <dbReference type="ARBA" id="ARBA00009199"/>
    </source>
</evidence>
<name>A0A975D292_9SPHN</name>
<dbReference type="AlphaFoldDB" id="A0A975D292"/>
<dbReference type="Proteomes" id="UP000664914">
    <property type="component" value="Chromosome"/>
</dbReference>
<dbReference type="Gene3D" id="3.90.1300.10">
    <property type="entry name" value="Amidase signature (AS) domain"/>
    <property type="match status" value="1"/>
</dbReference>
<sequence>MTSEEVCFLPATRLARLIAARELSPVDAVEAVLDRAQQLNPSLNAFAHLAADQARTAARRAQAAVMAGDRLGPLHGVPITVKDNVAVAGLPLGHGSIAIEPVIPDRDAIAVARARAAGAVIIGKTTLPEFAHKVLTVNNAQGVTHNPWNLAHSPGGSSGGGGAALAAGIAPLAIATDGGGSIRCPASWNGVVGLKPTLGRIPGEAMPDGFGNFAYIGPMARHTDDLALLLSVMEGPSPADPFALRPPPADAPVAVQGMRIGWLPHVGEHRTDAVTAAITERAVGALANAGAEVETLSAPCFEGLYAVYAVLASTARAARYGHILDTAGDRMTPTLRDCIVQGRGWSAVQWLAAHDRRTALFRAVQALFERFDILATPTTTTTAPRLDSIDPGYPGGYPAWAVALHPFNLSGHPALSTPAGFTDDGLPVGLQLVGPWFGERRLLVASAALEAMLGQAERRPPVAPVPAHI</sequence>